<keyword evidence="3" id="KW-1185">Reference proteome</keyword>
<evidence type="ECO:0000256" key="1">
    <source>
        <dbReference type="SAM" id="SignalP"/>
    </source>
</evidence>
<dbReference type="AlphaFoldDB" id="A0A833SD99"/>
<comment type="caution">
    <text evidence="2">The sequence shown here is derived from an EMBL/GenBank/DDBJ whole genome shotgun (WGS) entry which is preliminary data.</text>
</comment>
<evidence type="ECO:0008006" key="4">
    <source>
        <dbReference type="Google" id="ProtNLM"/>
    </source>
</evidence>
<feature type="signal peptide" evidence="1">
    <location>
        <begin position="1"/>
        <end position="24"/>
    </location>
</feature>
<feature type="chain" id="PRO_5032511468" description="Secreted RxLR effector peptide protein" evidence="1">
    <location>
        <begin position="25"/>
        <end position="212"/>
    </location>
</feature>
<dbReference type="EMBL" id="WSZM01000174">
    <property type="protein sequence ID" value="KAF4039526.1"/>
    <property type="molecule type" value="Genomic_DNA"/>
</dbReference>
<keyword evidence="1" id="KW-0732">Signal</keyword>
<organism evidence="2 3">
    <name type="scientific">Phytophthora infestans</name>
    <name type="common">Potato late blight agent</name>
    <name type="synonym">Botrytis infestans</name>
    <dbReference type="NCBI Taxonomy" id="4787"/>
    <lineage>
        <taxon>Eukaryota</taxon>
        <taxon>Sar</taxon>
        <taxon>Stramenopiles</taxon>
        <taxon>Oomycota</taxon>
        <taxon>Peronosporomycetes</taxon>
        <taxon>Peronosporales</taxon>
        <taxon>Peronosporaceae</taxon>
        <taxon>Phytophthora</taxon>
    </lineage>
</organism>
<dbReference type="Proteomes" id="UP000602510">
    <property type="component" value="Unassembled WGS sequence"/>
</dbReference>
<evidence type="ECO:0000313" key="2">
    <source>
        <dbReference type="EMBL" id="KAF4039526.1"/>
    </source>
</evidence>
<name>A0A833SD99_PHYIN</name>
<reference evidence="2" key="1">
    <citation type="submission" date="2020-04" db="EMBL/GenBank/DDBJ databases">
        <title>Hybrid Assembly of Korean Phytophthora infestans isolates.</title>
        <authorList>
            <person name="Prokchorchik M."/>
            <person name="Lee Y."/>
            <person name="Seo J."/>
            <person name="Cho J.-H."/>
            <person name="Park Y.-E."/>
            <person name="Jang D.-C."/>
            <person name="Im J.-S."/>
            <person name="Choi J.-G."/>
            <person name="Park H.-J."/>
            <person name="Lee G.-B."/>
            <person name="Lee Y.-G."/>
            <person name="Hong S.-Y."/>
            <person name="Cho K."/>
            <person name="Sohn K.H."/>
        </authorList>
    </citation>
    <scope>NUCLEOTIDE SEQUENCE</scope>
    <source>
        <strain evidence="2">KR_1_A1</strain>
    </source>
</reference>
<accession>A0A833SD99</accession>
<evidence type="ECO:0000313" key="3">
    <source>
        <dbReference type="Proteomes" id="UP000602510"/>
    </source>
</evidence>
<sequence length="212" mass="23751">MRFQSAVLLAVVIPLLLVLGSSSAAINPKLARRATESYKTANRLLRPGNTDGESRVANRLPAVEVVIKAAAPKLTTANKLQLQWWLMQNKRSVKVLKKLNLGDSVDDLLTNPKLSILQHYISMFNQKNPKKSVTMAETLASKYGEVQVTKMLELAKTSSTSSERTKTLATELQLEQFTVWLHQKLPPAQVYKNLQLDDPTISHQFWRFGLAI</sequence>
<protein>
    <recommendedName>
        <fullName evidence="4">Secreted RxLR effector peptide protein</fullName>
    </recommendedName>
</protein>
<proteinExistence type="predicted"/>
<gene>
    <name evidence="2" type="ORF">GN244_ATG08357</name>
</gene>